<reference evidence="3 4" key="1">
    <citation type="submission" date="2016-01" db="EMBL/GenBank/DDBJ databases">
        <authorList>
            <person name="Peeters C."/>
        </authorList>
    </citation>
    <scope>NUCLEOTIDE SEQUENCE [LARGE SCALE GENOMIC DNA]</scope>
    <source>
        <strain evidence="3">LMG 29315</strain>
    </source>
</reference>
<evidence type="ECO:0000313" key="3">
    <source>
        <dbReference type="EMBL" id="SAL42270.1"/>
    </source>
</evidence>
<organism evidence="3 4">
    <name type="scientific">Caballeronia concitans</name>
    <dbReference type="NCBI Taxonomy" id="1777133"/>
    <lineage>
        <taxon>Bacteria</taxon>
        <taxon>Pseudomonadati</taxon>
        <taxon>Pseudomonadota</taxon>
        <taxon>Betaproteobacteria</taxon>
        <taxon>Burkholderiales</taxon>
        <taxon>Burkholderiaceae</taxon>
        <taxon>Caballeronia</taxon>
    </lineage>
</organism>
<dbReference type="EMBL" id="FCNV02000011">
    <property type="protein sequence ID" value="SAL42270.1"/>
    <property type="molecule type" value="Genomic_DNA"/>
</dbReference>
<feature type="region of interest" description="Disordered" evidence="1">
    <location>
        <begin position="379"/>
        <end position="450"/>
    </location>
</feature>
<protein>
    <submittedName>
        <fullName evidence="3">Membrane protein</fullName>
    </submittedName>
</protein>
<evidence type="ECO:0000256" key="1">
    <source>
        <dbReference type="SAM" id="MobiDB-lite"/>
    </source>
</evidence>
<dbReference type="OrthoDB" id="58809at2"/>
<proteinExistence type="predicted"/>
<sequence>MVARSRSRFAAAASRAVHAVLAALLGIACFGAHAQNNDTLTFAVIADALTRPADEAPVRQMLDAIGRDRDIAFIVYDGNVKGSAEACRDSVYQSRRDLLDASRAPLVLLLGQHDWADCGLAHTGAYDPVERLDFVRQLFFPDANSLGQEPLTLSRESDVARFRPFREIVRWQAQGVALIGLNAPGPNNHYLTAGGRNGEFEDRAVATTFWLEHAAESARRSGMRALVIVLQGDPDFARYERRDRFAWLRFSRSTQLRDGFLELKRSLVKAAETFRGPVIVIHRTETPDANGFHIDQPLRNDKGLIVTNLTRVALALKKPQSQWLEVSSGAGWRPPFRLRVRDTRDVRDIRDARGPNDARRRDFGEPQFEAPVPYVPNAMNYPAPSSTPAAPLRHDLPDALPPAPSLVQPASGVPPILTAPQALPPILPVPSSPASSVQPGGAANPNGRAQ</sequence>
<gene>
    <name evidence="3" type="ORF">AWB72_04446</name>
</gene>
<feature type="compositionally biased region" description="Low complexity" evidence="1">
    <location>
        <begin position="432"/>
        <end position="443"/>
    </location>
</feature>
<accession>A0A658R2Y5</accession>
<dbReference type="Proteomes" id="UP000198263">
    <property type="component" value="Unassembled WGS sequence"/>
</dbReference>
<feature type="chain" id="PRO_5024920521" evidence="2">
    <location>
        <begin position="35"/>
        <end position="450"/>
    </location>
</feature>
<feature type="compositionally biased region" description="Pro residues" evidence="1">
    <location>
        <begin position="422"/>
        <end position="431"/>
    </location>
</feature>
<feature type="signal peptide" evidence="2">
    <location>
        <begin position="1"/>
        <end position="34"/>
    </location>
</feature>
<comment type="caution">
    <text evidence="3">The sequence shown here is derived from an EMBL/GenBank/DDBJ whole genome shotgun (WGS) entry which is preliminary data.</text>
</comment>
<keyword evidence="4" id="KW-1185">Reference proteome</keyword>
<dbReference type="AlphaFoldDB" id="A0A658R2Y5"/>
<evidence type="ECO:0000313" key="4">
    <source>
        <dbReference type="Proteomes" id="UP000198263"/>
    </source>
</evidence>
<evidence type="ECO:0000256" key="2">
    <source>
        <dbReference type="SAM" id="SignalP"/>
    </source>
</evidence>
<keyword evidence="2" id="KW-0732">Signal</keyword>
<dbReference type="PROSITE" id="PS51257">
    <property type="entry name" value="PROKAR_LIPOPROTEIN"/>
    <property type="match status" value="1"/>
</dbReference>
<name>A0A658R2Y5_9BURK</name>